<evidence type="ECO:0000256" key="3">
    <source>
        <dbReference type="ARBA" id="ARBA00022692"/>
    </source>
</evidence>
<feature type="transmembrane region" description="Helical" evidence="6">
    <location>
        <begin position="74"/>
        <end position="94"/>
    </location>
</feature>
<organism evidence="7">
    <name type="scientific">marine sediment metagenome</name>
    <dbReference type="NCBI Taxonomy" id="412755"/>
    <lineage>
        <taxon>unclassified sequences</taxon>
        <taxon>metagenomes</taxon>
        <taxon>ecological metagenomes</taxon>
    </lineage>
</organism>
<comment type="caution">
    <text evidence="7">The sequence shown here is derived from an EMBL/GenBank/DDBJ whole genome shotgun (WGS) entry which is preliminary data.</text>
</comment>
<evidence type="ECO:0000256" key="4">
    <source>
        <dbReference type="ARBA" id="ARBA00022989"/>
    </source>
</evidence>
<comment type="similarity">
    <text evidence="2">Belongs to the autoinducer-2 exporter (AI-2E) (TC 2.A.86) family.</text>
</comment>
<accession>X0XSY6</accession>
<keyword evidence="5 6" id="KW-0472">Membrane</keyword>
<dbReference type="AlphaFoldDB" id="X0XSY6"/>
<dbReference type="Pfam" id="PF01594">
    <property type="entry name" value="AI-2E_transport"/>
    <property type="match status" value="1"/>
</dbReference>
<keyword evidence="3 6" id="KW-0812">Transmembrane</keyword>
<gene>
    <name evidence="7" type="ORF">S01H1_80256</name>
</gene>
<dbReference type="GO" id="GO:0016020">
    <property type="term" value="C:membrane"/>
    <property type="evidence" value="ECO:0007669"/>
    <property type="project" value="UniProtKB-SubCell"/>
</dbReference>
<dbReference type="EMBL" id="BARS01054177">
    <property type="protein sequence ID" value="GAG46334.1"/>
    <property type="molecule type" value="Genomic_DNA"/>
</dbReference>
<reference evidence="7" key="1">
    <citation type="journal article" date="2014" name="Front. Microbiol.">
        <title>High frequency of phylogenetically diverse reductive dehalogenase-homologous genes in deep subseafloor sedimentary metagenomes.</title>
        <authorList>
            <person name="Kawai M."/>
            <person name="Futagami T."/>
            <person name="Toyoda A."/>
            <person name="Takaki Y."/>
            <person name="Nishi S."/>
            <person name="Hori S."/>
            <person name="Arai W."/>
            <person name="Tsubouchi T."/>
            <person name="Morono Y."/>
            <person name="Uchiyama I."/>
            <person name="Ito T."/>
            <person name="Fujiyama A."/>
            <person name="Inagaki F."/>
            <person name="Takami H."/>
        </authorList>
    </citation>
    <scope>NUCLEOTIDE SEQUENCE</scope>
    <source>
        <strain evidence="7">Expedition CK06-06</strain>
    </source>
</reference>
<evidence type="ECO:0000313" key="7">
    <source>
        <dbReference type="EMBL" id="GAG46334.1"/>
    </source>
</evidence>
<evidence type="ECO:0000256" key="6">
    <source>
        <dbReference type="SAM" id="Phobius"/>
    </source>
</evidence>
<evidence type="ECO:0000256" key="2">
    <source>
        <dbReference type="ARBA" id="ARBA00009773"/>
    </source>
</evidence>
<feature type="non-terminal residue" evidence="7">
    <location>
        <position position="1"/>
    </location>
</feature>
<feature type="transmembrane region" description="Helical" evidence="6">
    <location>
        <begin position="44"/>
        <end position="62"/>
    </location>
</feature>
<keyword evidence="4 6" id="KW-1133">Transmembrane helix</keyword>
<feature type="non-terminal residue" evidence="7">
    <location>
        <position position="221"/>
    </location>
</feature>
<sequence>ETMKELFRNWYNRYFSDPQVFILGILLILGLVTILLLGKMLVPVFAGIAIAFLLDGLVSLFVRCRIPRRISVVVVFLIFFVCLVVSLVGLLPLLSEQIGQLFQQLPSMIAGVQNALMLLPERYPDFISEAQIRKIIIFLSSELTNVGQRLLSLSLASVRGLVSIITYLILVPFLVFFFLKDKTEILHWLGGLLPEERGLATEVWHEVNQQIANYIRGKMWE</sequence>
<comment type="subcellular location">
    <subcellularLocation>
        <location evidence="1">Membrane</location>
        <topology evidence="1">Multi-pass membrane protein</topology>
    </subcellularLocation>
</comment>
<evidence type="ECO:0000256" key="5">
    <source>
        <dbReference type="ARBA" id="ARBA00023136"/>
    </source>
</evidence>
<evidence type="ECO:0008006" key="8">
    <source>
        <dbReference type="Google" id="ProtNLM"/>
    </source>
</evidence>
<feature type="transmembrane region" description="Helical" evidence="6">
    <location>
        <begin position="160"/>
        <end position="179"/>
    </location>
</feature>
<protein>
    <recommendedName>
        <fullName evidence="8">AI-2E family transporter</fullName>
    </recommendedName>
</protein>
<feature type="transmembrane region" description="Helical" evidence="6">
    <location>
        <begin position="20"/>
        <end position="38"/>
    </location>
</feature>
<name>X0XSY6_9ZZZZ</name>
<dbReference type="InterPro" id="IPR002549">
    <property type="entry name" value="AI-2E-like"/>
</dbReference>
<proteinExistence type="inferred from homology"/>
<evidence type="ECO:0000256" key="1">
    <source>
        <dbReference type="ARBA" id="ARBA00004141"/>
    </source>
</evidence>